<sequence>PIIRRKEGNFFQCAGYCKGSNKFKYTPGFTYTYEYTASTRTYIRGSTKEKSEINFSATAHIYAITECDLVLQIKNVLLHDADYKKSSEFSKALEEHSLHFSFQDGTVDELCPSNDPVWVLNVKRGILSAFQNTMYDLYSAKEKHRETDVTGTCETTYEVVLDEDSEKNPVLNIGKMKNLLACSNRREHFLSLQSSPYMSSTTQSLPLIKSQQRGNQVIYDNILYKARNIEIHTFRPFSKHESGAVTMVHQELQFRTSNNRGALRESTPVRRTTLLYEHPDNIPGENKNVQLAMELLQELVRTTQSGVERSVPSVFSQLIETLGSLTYSDISNLYTDTTDKNIRKFILDAMPYIATGDAVKVMAEFHKAGEISSEQMDTWFMSIAFQKKPTIDMLSSISILLDGAISPKGLLSISAMVHSYCQQNINCLEEENVLQVMKKIEALLGPNCEASDQSEHQLIILALKSIGNAGIFTGSDIILKKCLKAAYPIEVRLAAISAYRRLPCNEKSRSHLLDLYTDKLQDTELRIAAYLAVMQCPTSQTIRKIKDTLYGEEVNQGKP</sequence>
<evidence type="ECO:0000259" key="6">
    <source>
        <dbReference type="PROSITE" id="PS51211"/>
    </source>
</evidence>
<keyword evidence="1" id="KW-0732">Signal</keyword>
<dbReference type="PANTHER" id="PTHR23345:SF15">
    <property type="entry name" value="VITELLOGENIN 1-RELATED"/>
    <property type="match status" value="1"/>
</dbReference>
<dbReference type="SUPFAM" id="SSF56968">
    <property type="entry name" value="Lipovitellin-phosvitin complex, beta-sheet shell regions"/>
    <property type="match status" value="1"/>
</dbReference>
<comment type="caution">
    <text evidence="7">The sequence shown here is derived from an EMBL/GenBank/DDBJ whole genome shotgun (WGS) entry which is preliminary data.</text>
</comment>
<feature type="non-terminal residue" evidence="7">
    <location>
        <position position="559"/>
    </location>
</feature>
<dbReference type="Proteomes" id="UP001233999">
    <property type="component" value="Unassembled WGS sequence"/>
</dbReference>
<dbReference type="InterPro" id="IPR050733">
    <property type="entry name" value="Vitellogenin/Apolipophorin"/>
</dbReference>
<comment type="caution">
    <text evidence="5">Lacks conserved residue(s) required for the propagation of feature annotation.</text>
</comment>
<dbReference type="InterPro" id="IPR015816">
    <property type="entry name" value="Vitellinogen_b-sht_N"/>
</dbReference>
<accession>A0AAD7ZNA7</accession>
<dbReference type="SMART" id="SM00638">
    <property type="entry name" value="LPD_N"/>
    <property type="match status" value="1"/>
</dbReference>
<feature type="domain" description="Vitellogenin" evidence="6">
    <location>
        <begin position="25"/>
        <end position="559"/>
    </location>
</feature>
<evidence type="ECO:0000256" key="1">
    <source>
        <dbReference type="ARBA" id="ARBA00022729"/>
    </source>
</evidence>
<organism evidence="7 8">
    <name type="scientific">Diploptera punctata</name>
    <name type="common">Pacific beetle cockroach</name>
    <dbReference type="NCBI Taxonomy" id="6984"/>
    <lineage>
        <taxon>Eukaryota</taxon>
        <taxon>Metazoa</taxon>
        <taxon>Ecdysozoa</taxon>
        <taxon>Arthropoda</taxon>
        <taxon>Hexapoda</taxon>
        <taxon>Insecta</taxon>
        <taxon>Pterygota</taxon>
        <taxon>Neoptera</taxon>
        <taxon>Polyneoptera</taxon>
        <taxon>Dictyoptera</taxon>
        <taxon>Blattodea</taxon>
        <taxon>Blaberoidea</taxon>
        <taxon>Blaberidae</taxon>
        <taxon>Diplopterinae</taxon>
        <taxon>Diploptera</taxon>
    </lineage>
</organism>
<dbReference type="SUPFAM" id="SSF48431">
    <property type="entry name" value="Lipovitellin-phosvitin complex, superhelical domain"/>
    <property type="match status" value="1"/>
</dbReference>
<evidence type="ECO:0000256" key="4">
    <source>
        <dbReference type="ARBA" id="ARBA00023180"/>
    </source>
</evidence>
<dbReference type="AlphaFoldDB" id="A0AAD7ZNA7"/>
<evidence type="ECO:0000313" key="7">
    <source>
        <dbReference type="EMBL" id="KAJ9583536.1"/>
    </source>
</evidence>
<reference evidence="7" key="1">
    <citation type="journal article" date="2023" name="IScience">
        <title>Live-bearing cockroach genome reveals convergent evolutionary mechanisms linked to viviparity in insects and beyond.</title>
        <authorList>
            <person name="Fouks B."/>
            <person name="Harrison M.C."/>
            <person name="Mikhailova A.A."/>
            <person name="Marchal E."/>
            <person name="English S."/>
            <person name="Carruthers M."/>
            <person name="Jennings E.C."/>
            <person name="Chiamaka E.L."/>
            <person name="Frigard R.A."/>
            <person name="Pippel M."/>
            <person name="Attardo G.M."/>
            <person name="Benoit J.B."/>
            <person name="Bornberg-Bauer E."/>
            <person name="Tobe S.S."/>
        </authorList>
    </citation>
    <scope>NUCLEOTIDE SEQUENCE</scope>
    <source>
        <strain evidence="7">Stay&amp;Tobe</strain>
    </source>
</reference>
<evidence type="ECO:0000256" key="3">
    <source>
        <dbReference type="ARBA" id="ARBA00023157"/>
    </source>
</evidence>
<name>A0AAD7ZNA7_DIPPU</name>
<dbReference type="InterPro" id="IPR015819">
    <property type="entry name" value="Lipid_transp_b-sht_shell"/>
</dbReference>
<keyword evidence="2" id="KW-0758">Storage protein</keyword>
<dbReference type="GO" id="GO:0005319">
    <property type="term" value="F:lipid transporter activity"/>
    <property type="evidence" value="ECO:0007669"/>
    <property type="project" value="InterPro"/>
</dbReference>
<dbReference type="PROSITE" id="PS51211">
    <property type="entry name" value="VITELLOGENIN"/>
    <property type="match status" value="1"/>
</dbReference>
<keyword evidence="3" id="KW-1015">Disulfide bond</keyword>
<dbReference type="Pfam" id="PF01347">
    <property type="entry name" value="Vitellogenin_N"/>
    <property type="match status" value="1"/>
</dbReference>
<reference evidence="7" key="2">
    <citation type="submission" date="2023-05" db="EMBL/GenBank/DDBJ databases">
        <authorList>
            <person name="Fouks B."/>
        </authorList>
    </citation>
    <scope>NUCLEOTIDE SEQUENCE</scope>
    <source>
        <strain evidence="7">Stay&amp;Tobe</strain>
        <tissue evidence="7">Testes</tissue>
    </source>
</reference>
<dbReference type="Gene3D" id="1.25.10.20">
    <property type="entry name" value="Vitellinogen, superhelical"/>
    <property type="match status" value="1"/>
</dbReference>
<dbReference type="PANTHER" id="PTHR23345">
    <property type="entry name" value="VITELLOGENIN-RELATED"/>
    <property type="match status" value="1"/>
</dbReference>
<protein>
    <recommendedName>
        <fullName evidence="6">Vitellogenin domain-containing protein</fullName>
    </recommendedName>
</protein>
<evidence type="ECO:0000313" key="8">
    <source>
        <dbReference type="Proteomes" id="UP001233999"/>
    </source>
</evidence>
<dbReference type="Gene3D" id="2.30.230.10">
    <property type="entry name" value="Lipovitellin, beta-sheet shell regions, chain A"/>
    <property type="match status" value="1"/>
</dbReference>
<dbReference type="EMBL" id="JASPKZ010007571">
    <property type="protein sequence ID" value="KAJ9583536.1"/>
    <property type="molecule type" value="Genomic_DNA"/>
</dbReference>
<keyword evidence="8" id="KW-1185">Reference proteome</keyword>
<dbReference type="InterPro" id="IPR001747">
    <property type="entry name" value="Vitellogenin_N"/>
</dbReference>
<keyword evidence="4" id="KW-0325">Glycoprotein</keyword>
<evidence type="ECO:0000256" key="5">
    <source>
        <dbReference type="PROSITE-ProRule" id="PRU00557"/>
    </source>
</evidence>
<gene>
    <name evidence="7" type="ORF">L9F63_022121</name>
</gene>
<evidence type="ECO:0000256" key="2">
    <source>
        <dbReference type="ARBA" id="ARBA00022761"/>
    </source>
</evidence>
<proteinExistence type="predicted"/>
<dbReference type="InterPro" id="IPR011030">
    <property type="entry name" value="Lipovitellin_superhlx_dom"/>
</dbReference>